<dbReference type="PANTHER" id="PTHR34361:SF2">
    <property type="entry name" value="OS08G0157800 PROTEIN"/>
    <property type="match status" value="1"/>
</dbReference>
<name>A0AAV1QU42_9ROSI</name>
<gene>
    <name evidence="2" type="ORF">DCAF_LOCUS1930</name>
</gene>
<reference evidence="2 3" key="1">
    <citation type="submission" date="2024-01" db="EMBL/GenBank/DDBJ databases">
        <authorList>
            <person name="Waweru B."/>
        </authorList>
    </citation>
    <scope>NUCLEOTIDE SEQUENCE [LARGE SCALE GENOMIC DNA]</scope>
</reference>
<evidence type="ECO:0000313" key="3">
    <source>
        <dbReference type="Proteomes" id="UP001314170"/>
    </source>
</evidence>
<evidence type="ECO:0000313" key="2">
    <source>
        <dbReference type="EMBL" id="CAK7324290.1"/>
    </source>
</evidence>
<evidence type="ECO:0000256" key="1">
    <source>
        <dbReference type="SAM" id="MobiDB-lite"/>
    </source>
</evidence>
<organism evidence="2 3">
    <name type="scientific">Dovyalis caffra</name>
    <dbReference type="NCBI Taxonomy" id="77055"/>
    <lineage>
        <taxon>Eukaryota</taxon>
        <taxon>Viridiplantae</taxon>
        <taxon>Streptophyta</taxon>
        <taxon>Embryophyta</taxon>
        <taxon>Tracheophyta</taxon>
        <taxon>Spermatophyta</taxon>
        <taxon>Magnoliopsida</taxon>
        <taxon>eudicotyledons</taxon>
        <taxon>Gunneridae</taxon>
        <taxon>Pentapetalae</taxon>
        <taxon>rosids</taxon>
        <taxon>fabids</taxon>
        <taxon>Malpighiales</taxon>
        <taxon>Salicaceae</taxon>
        <taxon>Flacourtieae</taxon>
        <taxon>Dovyalis</taxon>
    </lineage>
</organism>
<dbReference type="AlphaFoldDB" id="A0AAV1QU42"/>
<dbReference type="Proteomes" id="UP001314170">
    <property type="component" value="Unassembled WGS sequence"/>
</dbReference>
<proteinExistence type="predicted"/>
<sequence>MALLGAMVKLKVQFPSHTNVDLSLDINVNGPEYVDVVILQGQLEFQHFEDEREHKNVSDKREEKQSNWVSMGGAADTVKDDNMTQAIKKVLAENFPIKEESESQILLYKNLWLEAEASLCSVNYITRFNRMKIEMEKGNSQKANGKPIAYSDRHFNLSNQKARVYVFSS</sequence>
<comment type="caution">
    <text evidence="2">The sequence shown here is derived from an EMBL/GenBank/DDBJ whole genome shotgun (WGS) entry which is preliminary data.</text>
</comment>
<keyword evidence="3" id="KW-1185">Reference proteome</keyword>
<dbReference type="PANTHER" id="PTHR34361">
    <property type="entry name" value="OS08G0157800 PROTEIN"/>
    <property type="match status" value="1"/>
</dbReference>
<accession>A0AAV1QU42</accession>
<feature type="compositionally biased region" description="Basic and acidic residues" evidence="1">
    <location>
        <begin position="50"/>
        <end position="65"/>
    </location>
</feature>
<dbReference type="EMBL" id="CAWUPB010000246">
    <property type="protein sequence ID" value="CAK7324290.1"/>
    <property type="molecule type" value="Genomic_DNA"/>
</dbReference>
<protein>
    <submittedName>
        <fullName evidence="2">Uncharacterized protein</fullName>
    </submittedName>
</protein>
<feature type="region of interest" description="Disordered" evidence="1">
    <location>
        <begin position="50"/>
        <end position="69"/>
    </location>
</feature>